<protein>
    <submittedName>
        <fullName evidence="1">Uncharacterized protein</fullName>
    </submittedName>
</protein>
<evidence type="ECO:0000313" key="2">
    <source>
        <dbReference type="Proteomes" id="UP000005813"/>
    </source>
</evidence>
<comment type="caution">
    <text evidence="1">The sequence shown here is derived from an EMBL/GenBank/DDBJ whole genome shotgun (WGS) entry which is preliminary data.</text>
</comment>
<evidence type="ECO:0000313" key="1">
    <source>
        <dbReference type="EMBL" id="EFU71510.1"/>
    </source>
</evidence>
<dbReference type="Proteomes" id="UP000005813">
    <property type="component" value="Unassembled WGS sequence"/>
</dbReference>
<accession>A0A828QWT1</accession>
<dbReference type="AlphaFoldDB" id="A0A828QWT1"/>
<dbReference type="EMBL" id="AEPU01000024">
    <property type="protein sequence ID" value="EFU71510.1"/>
    <property type="molecule type" value="Genomic_DNA"/>
</dbReference>
<dbReference type="RefSeq" id="WP_004277793.1">
    <property type="nucleotide sequence ID" value="NZ_GL622227.1"/>
</dbReference>
<proteinExistence type="predicted"/>
<sequence>MAFETINVYLLYEQIFNYHIAKSYLTFNQLANFDIFSEEYQRSINHEHEDKILEYLKKDRYLYLPDIVIVIRDNDLRFDRTRILLDKKDLRISRLKSYNLMRLQIKTKEGYKQCKIVDGNHRLSAIKKLLEKSENTPGENYIGVTFILTDDNSIKDELALFYYLNSKSKPLLPKDYLSKTIVEFEKADELENIDWWLYVFKESHSKLLDILKDYRNELEKDVIAKACSYLAKNIPNEDEQGKDVLNNFFAFLRDFVEKGNLKGILERFDELEQLAELICIIFFLYNESKNYKNSEPENEIKYFCEWLLEDAKLEKFQDFENLFKVYVNTYIPKSFKIFIAMEFKGKDHILNAIETAIQEVNDEKFANNPPLHIDHLRIDKLNKGTTFKIIDEILRQIEHRGLMIADISRKNANVYFEVGYMMALCRAKGIDNQIILLVDKSNKEVGFDLSGYQQVRYKDEDDLKKKLKNQLKEYYKTKYIEKS</sequence>
<dbReference type="Pfam" id="PF14072">
    <property type="entry name" value="DndB"/>
    <property type="match status" value="1"/>
</dbReference>
<name>A0A828QWT1_CAMUP</name>
<gene>
    <name evidence="1" type="ORF">HMPREF9400_1246</name>
</gene>
<reference evidence="1 2" key="1">
    <citation type="submission" date="2010-12" db="EMBL/GenBank/DDBJ databases">
        <authorList>
            <person name="Muzny D."/>
            <person name="Qin X."/>
            <person name="Buhay C."/>
            <person name="Dugan-Rocha S."/>
            <person name="Ding Y."/>
            <person name="Chen G."/>
            <person name="Hawes A."/>
            <person name="Holder M."/>
            <person name="Jhangiani S."/>
            <person name="Johnson A."/>
            <person name="Khan Z."/>
            <person name="Li Z."/>
            <person name="Liu W."/>
            <person name="Liu X."/>
            <person name="Perez L."/>
            <person name="Shen H."/>
            <person name="Wang Q."/>
            <person name="Watt J."/>
            <person name="Xi L."/>
            <person name="Xin Y."/>
            <person name="Zhou J."/>
            <person name="Deng J."/>
            <person name="Jiang H."/>
            <person name="Liu Y."/>
            <person name="Qu J."/>
            <person name="Song X.-Z."/>
            <person name="Zhang L."/>
            <person name="Villasana D."/>
            <person name="Johnson A."/>
            <person name="Liu J."/>
            <person name="Liyanage D."/>
            <person name="Lorensuhewa L."/>
            <person name="Robinson T."/>
            <person name="Song A."/>
            <person name="Song B.-B."/>
            <person name="Dinh H."/>
            <person name="Thornton R."/>
            <person name="Coyle M."/>
            <person name="Francisco L."/>
            <person name="Jackson L."/>
            <person name="Javaid M."/>
            <person name="Korchina V."/>
            <person name="Kovar C."/>
            <person name="Mata R."/>
            <person name="Mathew T."/>
            <person name="Ngo R."/>
            <person name="Nguyen L."/>
            <person name="Nguyen N."/>
            <person name="Okwuonu G."/>
            <person name="Ongeri F."/>
            <person name="Pham C."/>
            <person name="Simmons D."/>
            <person name="Wilczek-Boney K."/>
            <person name="Hale W."/>
            <person name="Jakkamsetti A."/>
            <person name="Pham P."/>
            <person name="Ruth R."/>
            <person name="San Lucas F."/>
            <person name="Warren J."/>
            <person name="Zhang J."/>
            <person name="Zhao Z."/>
            <person name="Zhou C."/>
            <person name="Zhu D."/>
            <person name="Lee S."/>
            <person name="Bess C."/>
            <person name="Blankenburg K."/>
            <person name="Forbes L."/>
            <person name="Fu Q."/>
            <person name="Gubbala S."/>
            <person name="Hirani K."/>
            <person name="Jayaseelan J.C."/>
            <person name="Lara F."/>
            <person name="Munidasa M."/>
            <person name="Palculict T."/>
            <person name="Patil S."/>
            <person name="Pu L.-L."/>
            <person name="Saada N."/>
            <person name="Tang L."/>
            <person name="Weissenberger G."/>
            <person name="Zhu Y."/>
            <person name="Hemphill L."/>
            <person name="Shang Y."/>
            <person name="Youmans B."/>
            <person name="Ayvaz T."/>
            <person name="Ross M."/>
            <person name="Santibanez J."/>
            <person name="Aqrawi P."/>
            <person name="Gross S."/>
            <person name="Joshi V."/>
            <person name="Fowler G."/>
            <person name="Nazareth L."/>
            <person name="Reid J."/>
            <person name="Worley K."/>
            <person name="Petrosino J."/>
            <person name="Highlander S."/>
            <person name="Gibbs R."/>
        </authorList>
    </citation>
    <scope>NUCLEOTIDE SEQUENCE [LARGE SCALE GENOMIC DNA]</scope>
    <source>
        <strain evidence="1 2">JV21</strain>
    </source>
</reference>
<dbReference type="InterPro" id="IPR017642">
    <property type="entry name" value="DNA_S_mod_DndB"/>
</dbReference>
<organism evidence="1 2">
    <name type="scientific">Campylobacter upsaliensis JV21</name>
    <dbReference type="NCBI Taxonomy" id="888826"/>
    <lineage>
        <taxon>Bacteria</taxon>
        <taxon>Pseudomonadati</taxon>
        <taxon>Campylobacterota</taxon>
        <taxon>Epsilonproteobacteria</taxon>
        <taxon>Campylobacterales</taxon>
        <taxon>Campylobacteraceae</taxon>
        <taxon>Campylobacter</taxon>
    </lineage>
</organism>
<dbReference type="Gene3D" id="3.40.50.450">
    <property type="match status" value="1"/>
</dbReference>